<evidence type="ECO:0000256" key="4">
    <source>
        <dbReference type="ARBA" id="ARBA00022692"/>
    </source>
</evidence>
<feature type="transmembrane region" description="Helical" evidence="7">
    <location>
        <begin position="214"/>
        <end position="233"/>
    </location>
</feature>
<organism evidence="8 9">
    <name type="scientific">Bacillus cereus (strain ZK / E33L)</name>
    <dbReference type="NCBI Taxonomy" id="288681"/>
    <lineage>
        <taxon>Bacteria</taxon>
        <taxon>Bacillati</taxon>
        <taxon>Bacillota</taxon>
        <taxon>Bacilli</taxon>
        <taxon>Bacillales</taxon>
        <taxon>Bacillaceae</taxon>
        <taxon>Bacillus</taxon>
        <taxon>Bacillus cereus group</taxon>
    </lineage>
</organism>
<keyword evidence="6 7" id="KW-0472">Membrane</keyword>
<accession>Q63DC2</accession>
<dbReference type="KEGG" id="bcz:BCE33L1496"/>
<evidence type="ECO:0000256" key="2">
    <source>
        <dbReference type="ARBA" id="ARBA00022448"/>
    </source>
</evidence>
<evidence type="ECO:0000313" key="9">
    <source>
        <dbReference type="Proteomes" id="UP000002612"/>
    </source>
</evidence>
<dbReference type="InterPro" id="IPR011701">
    <property type="entry name" value="MFS"/>
</dbReference>
<reference evidence="9" key="1">
    <citation type="journal article" date="2006" name="J. Bacteriol.">
        <title>Pathogenomic sequence analysis of Bacillus cereus and Bacillus thuringiensis isolates closely related to Bacillus anthracis.</title>
        <authorList>
            <person name="Han C.S."/>
            <person name="Xie G."/>
            <person name="Challacombe J.F."/>
            <person name="Altherr M.R."/>
            <person name="Bhotika S.S."/>
            <person name="Brown N."/>
            <person name="Bruce D."/>
            <person name="Campbell C.S."/>
            <person name="Campbell M.L."/>
            <person name="Chen J."/>
            <person name="Chertkov O."/>
            <person name="Cleland C."/>
            <person name="Dimitrijevic M."/>
            <person name="Doggett N.A."/>
            <person name="Fawcett J.J."/>
            <person name="Glavina T."/>
            <person name="Goodwin L.A."/>
            <person name="Green L.D."/>
            <person name="Hill K.K."/>
            <person name="Hitchcock P."/>
            <person name="Jackson P.J."/>
            <person name="Keim P."/>
            <person name="Kewalramani A.R."/>
            <person name="Longmire J."/>
            <person name="Lucas S."/>
            <person name="Malfatti S."/>
            <person name="McMurry K."/>
            <person name="Meincke L.J."/>
            <person name="Misra M."/>
            <person name="Moseman B.L."/>
            <person name="Mundt M."/>
            <person name="Munk A.C."/>
            <person name="Okinaka R.T."/>
            <person name="Parson-Quintana B."/>
            <person name="Reilly L.P."/>
            <person name="Richardson P."/>
            <person name="Robinson D.L."/>
            <person name="Rubin E."/>
            <person name="Saunders E."/>
            <person name="Tapia R."/>
            <person name="Tesmer J.G."/>
            <person name="Thayer N."/>
            <person name="Thompson L.S."/>
            <person name="Tice H."/>
            <person name="Ticknor L.O."/>
            <person name="Wills P.L."/>
            <person name="Brettin T.S."/>
            <person name="Gilna P."/>
        </authorList>
    </citation>
    <scope>NUCLEOTIDE SEQUENCE [LARGE SCALE GENOMIC DNA]</scope>
    <source>
        <strain evidence="9">ZK / E33L</strain>
    </source>
</reference>
<dbReference type="AlphaFoldDB" id="Q63DC2"/>
<comment type="subcellular location">
    <subcellularLocation>
        <location evidence="1">Cell membrane</location>
        <topology evidence="1">Multi-pass membrane protein</topology>
    </subcellularLocation>
</comment>
<name>Q63DC2_BACCZ</name>
<dbReference type="GO" id="GO:0005886">
    <property type="term" value="C:plasma membrane"/>
    <property type="evidence" value="ECO:0007669"/>
    <property type="project" value="UniProtKB-SubCell"/>
</dbReference>
<dbReference type="Pfam" id="PF07690">
    <property type="entry name" value="MFS_1"/>
    <property type="match status" value="1"/>
</dbReference>
<protein>
    <submittedName>
        <fullName evidence="8">Permease</fullName>
    </submittedName>
</protein>
<keyword evidence="4 7" id="KW-0812">Transmembrane</keyword>
<evidence type="ECO:0000256" key="7">
    <source>
        <dbReference type="SAM" id="Phobius"/>
    </source>
</evidence>
<feature type="transmembrane region" description="Helical" evidence="7">
    <location>
        <begin position="39"/>
        <end position="58"/>
    </location>
</feature>
<dbReference type="EMBL" id="CP000001">
    <property type="protein sequence ID" value="AAU18756.1"/>
    <property type="molecule type" value="Genomic_DNA"/>
</dbReference>
<dbReference type="Gene3D" id="1.20.1250.20">
    <property type="entry name" value="MFS general substrate transporter like domains"/>
    <property type="match status" value="1"/>
</dbReference>
<proteinExistence type="predicted"/>
<keyword evidence="3" id="KW-1003">Cell membrane</keyword>
<evidence type="ECO:0000256" key="1">
    <source>
        <dbReference type="ARBA" id="ARBA00004651"/>
    </source>
</evidence>
<evidence type="ECO:0000256" key="3">
    <source>
        <dbReference type="ARBA" id="ARBA00022475"/>
    </source>
</evidence>
<evidence type="ECO:0000256" key="5">
    <source>
        <dbReference type="ARBA" id="ARBA00022989"/>
    </source>
</evidence>
<dbReference type="InterPro" id="IPR022324">
    <property type="entry name" value="Bacilysin_exporter_BacE_put"/>
</dbReference>
<sequence length="408" mass="45116">MFMKNKLLLLSGTGISRLGDFMYLIALNIMVLHSTNSPAAVAGLWIVGPIATVFTKIWSGSIVDRLNKRSIMLITDIIRAALIGCIPLFDSIWAIYIFIFLTRIATSFFDPASFSYKTMLIRAEERAQFNAWSNFCTSGAFIIGPALAGILLTTHSATFVIYCNSLSFLLSTILIYFLPNITLQTKQSEEVANTFVQTLRSDWKQVFSFARTETYIILIFVLFQATMLVAMALDSQEVVFTRQVLFLTDIEYSMLVSITGAAYVSGSFLVSLFAKRLPIQYCIGLGTIFTAIGYVIFAFSNSFIVAAGGFILLGVSSSFAGTGFVTFYQNNIPVHMIGRIDSVFDSIKSFIQVFFILAIGASAQFLSVQITVISSSLLILFLSCLLAIRVMTPSREKYFKATGSSLEY</sequence>
<dbReference type="PRINTS" id="PR01988">
    <property type="entry name" value="EXPORTERBACE"/>
</dbReference>
<keyword evidence="5 7" id="KW-1133">Transmembrane helix</keyword>
<keyword evidence="2" id="KW-0813">Transport</keyword>
<feature type="transmembrane region" description="Helical" evidence="7">
    <location>
        <begin position="305"/>
        <end position="328"/>
    </location>
</feature>
<evidence type="ECO:0000256" key="6">
    <source>
        <dbReference type="ARBA" id="ARBA00023136"/>
    </source>
</evidence>
<feature type="transmembrane region" description="Helical" evidence="7">
    <location>
        <begin position="159"/>
        <end position="178"/>
    </location>
</feature>
<dbReference type="CDD" id="cd06173">
    <property type="entry name" value="MFS_MefA_like"/>
    <property type="match status" value="1"/>
</dbReference>
<dbReference type="SUPFAM" id="SSF103473">
    <property type="entry name" value="MFS general substrate transporter"/>
    <property type="match status" value="1"/>
</dbReference>
<dbReference type="InterPro" id="IPR036259">
    <property type="entry name" value="MFS_trans_sf"/>
</dbReference>
<dbReference type="GO" id="GO:0022857">
    <property type="term" value="F:transmembrane transporter activity"/>
    <property type="evidence" value="ECO:0007669"/>
    <property type="project" value="InterPro"/>
</dbReference>
<dbReference type="Proteomes" id="UP000002612">
    <property type="component" value="Chromosome"/>
</dbReference>
<dbReference type="PANTHER" id="PTHR43266">
    <property type="entry name" value="MACROLIDE-EFFLUX PROTEIN"/>
    <property type="match status" value="1"/>
</dbReference>
<feature type="transmembrane region" description="Helical" evidence="7">
    <location>
        <begin position="281"/>
        <end position="299"/>
    </location>
</feature>
<feature type="transmembrane region" description="Helical" evidence="7">
    <location>
        <begin position="372"/>
        <end position="391"/>
    </location>
</feature>
<evidence type="ECO:0000313" key="8">
    <source>
        <dbReference type="EMBL" id="AAU18756.1"/>
    </source>
</evidence>
<feature type="transmembrane region" description="Helical" evidence="7">
    <location>
        <begin position="253"/>
        <end position="274"/>
    </location>
</feature>
<gene>
    <name evidence="8" type="ordered locus">BCE33L1496</name>
</gene>
<feature type="transmembrane region" description="Helical" evidence="7">
    <location>
        <begin position="349"/>
        <end position="366"/>
    </location>
</feature>
<feature type="transmembrane region" description="Helical" evidence="7">
    <location>
        <begin position="7"/>
        <end position="33"/>
    </location>
</feature>
<dbReference type="PANTHER" id="PTHR43266:SF2">
    <property type="entry name" value="MAJOR FACILITATOR SUPERFAMILY (MFS) PROFILE DOMAIN-CONTAINING PROTEIN"/>
    <property type="match status" value="1"/>
</dbReference>